<name>A0A7J5YU31_DISMA</name>
<dbReference type="AlphaFoldDB" id="A0A7J5YU31"/>
<organism evidence="2 3">
    <name type="scientific">Dissostichus mawsoni</name>
    <name type="common">Antarctic cod</name>
    <dbReference type="NCBI Taxonomy" id="36200"/>
    <lineage>
        <taxon>Eukaryota</taxon>
        <taxon>Metazoa</taxon>
        <taxon>Chordata</taxon>
        <taxon>Craniata</taxon>
        <taxon>Vertebrata</taxon>
        <taxon>Euteleostomi</taxon>
        <taxon>Actinopterygii</taxon>
        <taxon>Neopterygii</taxon>
        <taxon>Teleostei</taxon>
        <taxon>Neoteleostei</taxon>
        <taxon>Acanthomorphata</taxon>
        <taxon>Eupercaria</taxon>
        <taxon>Perciformes</taxon>
        <taxon>Notothenioidei</taxon>
        <taxon>Nototheniidae</taxon>
        <taxon>Dissostichus</taxon>
    </lineage>
</organism>
<keyword evidence="3" id="KW-1185">Reference proteome</keyword>
<protein>
    <submittedName>
        <fullName evidence="2">Uncharacterized protein</fullName>
    </submittedName>
</protein>
<dbReference type="OrthoDB" id="10029564at2759"/>
<sequence>MNWLSADCRTQQRGATLSQLSDSGQTLSEDSGVDIAEAGGLSKDGSPRPSKNPQGHLEKPGAHAPPPGTRQYDFVNGCVNAGAFKKVQICNEDPALKNNTRVIT</sequence>
<evidence type="ECO:0000313" key="3">
    <source>
        <dbReference type="Proteomes" id="UP000518266"/>
    </source>
</evidence>
<evidence type="ECO:0000313" key="2">
    <source>
        <dbReference type="EMBL" id="KAF3851648.1"/>
    </source>
</evidence>
<proteinExistence type="predicted"/>
<comment type="caution">
    <text evidence="2">The sequence shown here is derived from an EMBL/GenBank/DDBJ whole genome shotgun (WGS) entry which is preliminary data.</text>
</comment>
<dbReference type="EMBL" id="JAAKFY010000010">
    <property type="protein sequence ID" value="KAF3851648.1"/>
    <property type="molecule type" value="Genomic_DNA"/>
</dbReference>
<accession>A0A7J5YU31</accession>
<gene>
    <name evidence="2" type="ORF">F7725_013420</name>
</gene>
<feature type="compositionally biased region" description="Polar residues" evidence="1">
    <location>
        <begin position="8"/>
        <end position="29"/>
    </location>
</feature>
<dbReference type="Proteomes" id="UP000518266">
    <property type="component" value="Unassembled WGS sequence"/>
</dbReference>
<reference evidence="2 3" key="1">
    <citation type="submission" date="2020-03" db="EMBL/GenBank/DDBJ databases">
        <title>Dissostichus mawsoni Genome sequencing and assembly.</title>
        <authorList>
            <person name="Park H."/>
        </authorList>
    </citation>
    <scope>NUCLEOTIDE SEQUENCE [LARGE SCALE GENOMIC DNA]</scope>
    <source>
        <strain evidence="2">DM0001</strain>
        <tissue evidence="2">Muscle</tissue>
    </source>
</reference>
<feature type="region of interest" description="Disordered" evidence="1">
    <location>
        <begin position="1"/>
        <end position="70"/>
    </location>
</feature>
<evidence type="ECO:0000256" key="1">
    <source>
        <dbReference type="SAM" id="MobiDB-lite"/>
    </source>
</evidence>